<dbReference type="GO" id="GO:0000215">
    <property type="term" value="F:tRNA 2'-phosphotransferase activity"/>
    <property type="evidence" value="ECO:0007669"/>
    <property type="project" value="TreeGrafter"/>
</dbReference>
<dbReference type="SUPFAM" id="SSF56399">
    <property type="entry name" value="ADP-ribosylation"/>
    <property type="match status" value="1"/>
</dbReference>
<dbReference type="Proteomes" id="UP000297280">
    <property type="component" value="Unassembled WGS sequence"/>
</dbReference>
<evidence type="ECO:0000313" key="2">
    <source>
        <dbReference type="EMBL" id="TGO87151.1"/>
    </source>
</evidence>
<comment type="caution">
    <text evidence="2">The sequence shown here is derived from an EMBL/GenBank/DDBJ whole genome shotgun (WGS) entry which is preliminary data.</text>
</comment>
<feature type="region of interest" description="Disordered" evidence="1">
    <location>
        <begin position="22"/>
        <end position="47"/>
    </location>
</feature>
<dbReference type="GO" id="GO:0006388">
    <property type="term" value="P:tRNA splicing, via endonucleolytic cleavage and ligation"/>
    <property type="evidence" value="ECO:0007669"/>
    <property type="project" value="TreeGrafter"/>
</dbReference>
<dbReference type="STRING" id="87229.A0A4Z1KM62"/>
<organism evidence="2 3">
    <name type="scientific">Botrytis porri</name>
    <dbReference type="NCBI Taxonomy" id="87229"/>
    <lineage>
        <taxon>Eukaryota</taxon>
        <taxon>Fungi</taxon>
        <taxon>Dikarya</taxon>
        <taxon>Ascomycota</taxon>
        <taxon>Pezizomycotina</taxon>
        <taxon>Leotiomycetes</taxon>
        <taxon>Helotiales</taxon>
        <taxon>Sclerotiniaceae</taxon>
        <taxon>Botrytis</taxon>
    </lineage>
</organism>
<dbReference type="EMBL" id="PQXO01000247">
    <property type="protein sequence ID" value="TGO87151.1"/>
    <property type="molecule type" value="Genomic_DNA"/>
</dbReference>
<dbReference type="InterPro" id="IPR002745">
    <property type="entry name" value="Ptrans_KptA/Tpt1"/>
</dbReference>
<accession>A0A4Z1KM62</accession>
<gene>
    <name evidence="2" type="ORF">BPOR_0247g00160</name>
</gene>
<dbReference type="AlphaFoldDB" id="A0A4Z1KM62"/>
<sequence length="367" mass="40255">MAAAVMHPLSAMALDREIMAPSPISNNQSRHGRGKHGGSISNNKKTRQRGYSIIAERDSTVTRALTKLLKRSVEQQQGEDLEKLAADPEGWFNCEKVLDDFKFLDLSLSELQNLIQSPTKSRFTIKSISSSEIESESPSNYLIRLNISSIPTTTTSTNLSSISLQLLTASTADLPDLIVYETSYANYSLILASGGIKKAGGQAYLAFSNIFVSSDGTEARTSSSTSKDDADVSIYISLKSTLESHPEIKWYRNGNGEVLSEGDEEGVIIKNVWKRVVARRADIGVLFENGVVRKEVPVGLRGKGLKGKKGGRGKGNTWNKEMKERSEDEAESVKIKWGFVLEGLDGVLIDRLSNAALLPHVIITREY</sequence>
<dbReference type="PANTHER" id="PTHR12684:SF2">
    <property type="entry name" value="TRNA 2'-PHOSPHOTRANSFERASE 1"/>
    <property type="match status" value="1"/>
</dbReference>
<proteinExistence type="predicted"/>
<dbReference type="PANTHER" id="PTHR12684">
    <property type="entry name" value="PUTATIVE PHOSPHOTRANSFERASE"/>
    <property type="match status" value="1"/>
</dbReference>
<reference evidence="2 3" key="1">
    <citation type="submission" date="2017-12" db="EMBL/GenBank/DDBJ databases">
        <title>Comparative genomics of Botrytis spp.</title>
        <authorList>
            <person name="Valero-Jimenez C.A."/>
            <person name="Tapia P."/>
            <person name="Veloso J."/>
            <person name="Silva-Moreno E."/>
            <person name="Staats M."/>
            <person name="Valdes J.H."/>
            <person name="Van Kan J.A.L."/>
        </authorList>
    </citation>
    <scope>NUCLEOTIDE SEQUENCE [LARGE SCALE GENOMIC DNA]</scope>
    <source>
        <strain evidence="2 3">MUCL3349</strain>
    </source>
</reference>
<protein>
    <submittedName>
        <fullName evidence="2">Uncharacterized protein</fullName>
    </submittedName>
</protein>
<dbReference type="Pfam" id="PF01885">
    <property type="entry name" value="PTS_2-RNA"/>
    <property type="match status" value="1"/>
</dbReference>
<evidence type="ECO:0000313" key="3">
    <source>
        <dbReference type="Proteomes" id="UP000297280"/>
    </source>
</evidence>
<keyword evidence="3" id="KW-1185">Reference proteome</keyword>
<feature type="region of interest" description="Disordered" evidence="1">
    <location>
        <begin position="304"/>
        <end position="325"/>
    </location>
</feature>
<name>A0A4Z1KM62_9HELO</name>
<evidence type="ECO:0000256" key="1">
    <source>
        <dbReference type="SAM" id="MobiDB-lite"/>
    </source>
</evidence>